<evidence type="ECO:0000256" key="1">
    <source>
        <dbReference type="ARBA" id="ARBA00000213"/>
    </source>
</evidence>
<keyword evidence="8 11" id="KW-0413">Isomerase</keyword>
<dbReference type="PROSITE" id="PS52039">
    <property type="entry name" value="TOPO_IA_2"/>
    <property type="match status" value="1"/>
</dbReference>
<dbReference type="GO" id="GO:0006265">
    <property type="term" value="P:DNA topological change"/>
    <property type="evidence" value="ECO:0007669"/>
    <property type="project" value="InterPro"/>
</dbReference>
<dbReference type="EC" id="5.6.2.1" evidence="3"/>
<dbReference type="PANTHER" id="PTHR42785">
    <property type="entry name" value="DNA TOPOISOMERASE, TYPE IA, CORE"/>
    <property type="match status" value="1"/>
</dbReference>
<evidence type="ECO:0000313" key="11">
    <source>
        <dbReference type="EMBL" id="CUV09663.1"/>
    </source>
</evidence>
<dbReference type="Gene3D" id="3.40.50.140">
    <property type="match status" value="1"/>
</dbReference>
<dbReference type="CDD" id="cd00186">
    <property type="entry name" value="TOP1Ac"/>
    <property type="match status" value="1"/>
</dbReference>
<reference evidence="11" key="1">
    <citation type="submission" date="2015-10" db="EMBL/GenBank/DDBJ databases">
        <authorList>
            <person name="Gilbert D.G."/>
        </authorList>
    </citation>
    <scope>NUCLEOTIDE SEQUENCE</scope>
</reference>
<dbReference type="HAMAP" id="MF_00952">
    <property type="entry name" value="Topoisom_1_prok"/>
    <property type="match status" value="1"/>
</dbReference>
<dbReference type="GO" id="GO:0003677">
    <property type="term" value="F:DNA binding"/>
    <property type="evidence" value="ECO:0007669"/>
    <property type="project" value="UniProtKB-KW"/>
</dbReference>
<dbReference type="InterPro" id="IPR005733">
    <property type="entry name" value="TopoI_bac-type"/>
</dbReference>
<evidence type="ECO:0000256" key="3">
    <source>
        <dbReference type="ARBA" id="ARBA00012891"/>
    </source>
</evidence>
<evidence type="ECO:0000256" key="8">
    <source>
        <dbReference type="ARBA" id="ARBA00023235"/>
    </source>
</evidence>
<evidence type="ECO:0000256" key="5">
    <source>
        <dbReference type="ARBA" id="ARBA00022842"/>
    </source>
</evidence>
<dbReference type="Pfam" id="PF13368">
    <property type="entry name" value="Toprim_C_rpt"/>
    <property type="match status" value="4"/>
</dbReference>
<dbReference type="GO" id="GO:0003917">
    <property type="term" value="F:DNA topoisomerase type I (single strand cut, ATP-independent) activity"/>
    <property type="evidence" value="ECO:0007669"/>
    <property type="project" value="UniProtKB-EC"/>
</dbReference>
<dbReference type="GO" id="GO:0046872">
    <property type="term" value="F:metal ion binding"/>
    <property type="evidence" value="ECO:0007669"/>
    <property type="project" value="UniProtKB-KW"/>
</dbReference>
<dbReference type="Gene3D" id="1.10.290.10">
    <property type="entry name" value="Topoisomerase I, domain 4"/>
    <property type="match status" value="1"/>
</dbReference>
<evidence type="ECO:0000256" key="2">
    <source>
        <dbReference type="ARBA" id="ARBA00009446"/>
    </source>
</evidence>
<evidence type="ECO:0000256" key="6">
    <source>
        <dbReference type="ARBA" id="ARBA00023029"/>
    </source>
</evidence>
<dbReference type="SMART" id="SM00437">
    <property type="entry name" value="TOP1Ac"/>
    <property type="match status" value="1"/>
</dbReference>
<dbReference type="InterPro" id="IPR013497">
    <property type="entry name" value="Topo_IA_cen"/>
</dbReference>
<feature type="domain" description="Toprim" evidence="9">
    <location>
        <begin position="4"/>
        <end position="112"/>
    </location>
</feature>
<keyword evidence="4" id="KW-0479">Metal-binding</keyword>
<dbReference type="NCBIfam" id="TIGR01051">
    <property type="entry name" value="topA_bact"/>
    <property type="match status" value="1"/>
</dbReference>
<dbReference type="PRINTS" id="PR00417">
    <property type="entry name" value="PRTPISMRASEI"/>
</dbReference>
<keyword evidence="5" id="KW-0460">Magnesium</keyword>
<dbReference type="EMBL" id="FAXC01000284">
    <property type="protein sequence ID" value="CUV09663.1"/>
    <property type="molecule type" value="Genomic_DNA"/>
</dbReference>
<dbReference type="InterPro" id="IPR006171">
    <property type="entry name" value="TOPRIM_dom"/>
</dbReference>
<sequence length="835" mass="93011">MSSKPILIVESPSKAKTISKYLDGKYEVMASVGHIKDLPKKELGVDVENNFAIEENVLPDKESFMREFKSMAEQTNQIVIATDPDREGEAIAAHIASEVDPDKISRVQFTEITKEGVEEGMNDFRGIDQDLVEARKARRIIDRLVGYKVSRVLWSTLKKNMKFVEVTLSAGRVQSATLRIIVQRERLRQAFHPAIYYDLKAVFQSKDKDFSAKLVRVDKKRIAIGKDFDPNTGQLKNKDALLLSKSQAEALVKELHKGVWTIHGVEEKIINSHPKPPFTTSTLQQEAARKLRSSARKTMHTAQRLYEKGLITYMRTDSTVLSAEGINGARNEIKSRFGKEYLPDQARVYATKVKNAQEAHEAIRPAGVTFASVDAVRAAIDEDAAKLYDLIRKRTLASQMESAKVKQIKVTIENQKSEFRANGKVILFPGFMAAYVESTDRRSGITEDQETILPDLSKGQTLTCNDLSAEEHMTKPPARFTEASLVKELEAQGIGRPSTFASIMGTIQRRTYVTNDRGKLTPTFLGIAVTQLLENHFTTLVDSQFTANMEDQLDAISRGELEPIPFMSEFYFGSDGQAGLETMLEEKVDIGKACTVKLDYDGDPIEIRVGQYGPFVQQGEKRKSVPVDVFLGDLNVDKALEILNQEVNEDRELGTDPESRETVLMKIGPYGPYVQLGDTKTRKAIPKGTDLKEVDLDLGLRLLALPRTLGKHPDTGEDVKADYGRFGPYVSAGKGKNGRIPPNLSPLTIELAEALQLIAKKSSGPQELRTLGDHPNTGEALILKDGRYGPYITDGKVNASLPRETEPDQLTLEAAVEIINKKRAAPPRKKRRKKK</sequence>
<evidence type="ECO:0000256" key="4">
    <source>
        <dbReference type="ARBA" id="ARBA00022723"/>
    </source>
</evidence>
<dbReference type="Gene3D" id="2.70.20.10">
    <property type="entry name" value="Topoisomerase I, domain 3"/>
    <property type="match status" value="1"/>
</dbReference>
<dbReference type="PROSITE" id="PS00396">
    <property type="entry name" value="TOPO_IA_1"/>
    <property type="match status" value="1"/>
</dbReference>
<comment type="catalytic activity">
    <reaction evidence="1">
        <text>ATP-independent breakage of single-stranded DNA, followed by passage and rejoining.</text>
        <dbReference type="EC" id="5.6.2.1"/>
    </reaction>
</comment>
<gene>
    <name evidence="11" type="ORF">MGWOODY_Mmi75</name>
</gene>
<dbReference type="InterPro" id="IPR003602">
    <property type="entry name" value="Topo_IA_DNA-bd_dom"/>
</dbReference>
<dbReference type="PANTHER" id="PTHR42785:SF1">
    <property type="entry name" value="DNA TOPOISOMERASE"/>
    <property type="match status" value="1"/>
</dbReference>
<proteinExistence type="inferred from homology"/>
<dbReference type="Gene3D" id="1.10.460.10">
    <property type="entry name" value="Topoisomerase I, domain 2"/>
    <property type="match status" value="1"/>
</dbReference>
<name>A0A160VGF0_9ZZZZ</name>
<evidence type="ECO:0000259" key="9">
    <source>
        <dbReference type="PROSITE" id="PS50880"/>
    </source>
</evidence>
<dbReference type="InterPro" id="IPR023406">
    <property type="entry name" value="Topo_IA_AS"/>
</dbReference>
<evidence type="ECO:0000259" key="10">
    <source>
        <dbReference type="PROSITE" id="PS52039"/>
    </source>
</evidence>
<evidence type="ECO:0000256" key="7">
    <source>
        <dbReference type="ARBA" id="ARBA00023125"/>
    </source>
</evidence>
<dbReference type="InterPro" id="IPR013825">
    <property type="entry name" value="Topo_IA_cen_sub2"/>
</dbReference>
<keyword evidence="7" id="KW-0238">DNA-binding</keyword>
<dbReference type="InterPro" id="IPR000380">
    <property type="entry name" value="Topo_IA"/>
</dbReference>
<dbReference type="InterPro" id="IPR028612">
    <property type="entry name" value="Topoisom_1_IA"/>
</dbReference>
<keyword evidence="6" id="KW-0799">Topoisomerase</keyword>
<dbReference type="SMART" id="SM00493">
    <property type="entry name" value="TOPRIM"/>
    <property type="match status" value="1"/>
</dbReference>
<dbReference type="InterPro" id="IPR023405">
    <property type="entry name" value="Topo_IA_core_domain"/>
</dbReference>
<dbReference type="SUPFAM" id="SSF56712">
    <property type="entry name" value="Prokaryotic type I DNA topoisomerase"/>
    <property type="match status" value="1"/>
</dbReference>
<dbReference type="InterPro" id="IPR025589">
    <property type="entry name" value="Toprim_C_rpt"/>
</dbReference>
<dbReference type="Pfam" id="PF01131">
    <property type="entry name" value="Topoisom_bac"/>
    <property type="match status" value="1"/>
</dbReference>
<dbReference type="InterPro" id="IPR013824">
    <property type="entry name" value="Topo_IA_cen_sub1"/>
</dbReference>
<dbReference type="InterPro" id="IPR003601">
    <property type="entry name" value="Topo_IA_2"/>
</dbReference>
<feature type="domain" description="Topo IA-type catalytic" evidence="10">
    <location>
        <begin position="128"/>
        <end position="578"/>
    </location>
</feature>
<organism evidence="11">
    <name type="scientific">hydrothermal vent metagenome</name>
    <dbReference type="NCBI Taxonomy" id="652676"/>
    <lineage>
        <taxon>unclassified sequences</taxon>
        <taxon>metagenomes</taxon>
        <taxon>ecological metagenomes</taxon>
    </lineage>
</organism>
<accession>A0A160VGF0</accession>
<dbReference type="SMART" id="SM00436">
    <property type="entry name" value="TOP1Bc"/>
    <property type="match status" value="1"/>
</dbReference>
<protein>
    <recommendedName>
        <fullName evidence="3">DNA topoisomerase</fullName>
        <ecNumber evidence="3">5.6.2.1</ecNumber>
    </recommendedName>
</protein>
<comment type="similarity">
    <text evidence="2">Belongs to the type IA topoisomerase family.</text>
</comment>
<dbReference type="InterPro" id="IPR013826">
    <property type="entry name" value="Topo_IA_cen_sub3"/>
</dbReference>
<dbReference type="AlphaFoldDB" id="A0A160VGF0"/>
<dbReference type="Pfam" id="PF01751">
    <property type="entry name" value="Toprim"/>
    <property type="match status" value="1"/>
</dbReference>
<dbReference type="PROSITE" id="PS50880">
    <property type="entry name" value="TOPRIM"/>
    <property type="match status" value="1"/>
</dbReference>